<evidence type="ECO:0000256" key="2">
    <source>
        <dbReference type="ARBA" id="ARBA00010183"/>
    </source>
</evidence>
<feature type="binding site" evidence="9">
    <location>
        <position position="130"/>
    </location>
    <ligand>
        <name>Mg(2+)</name>
        <dbReference type="ChEBI" id="CHEBI:18420"/>
    </ligand>
</feature>
<dbReference type="PROSITE" id="PS00517">
    <property type="entry name" value="RNASE_3_1"/>
    <property type="match status" value="1"/>
</dbReference>
<keyword evidence="4 9" id="KW-0507">mRNA processing</keyword>
<feature type="compositionally biased region" description="Basic and acidic residues" evidence="10">
    <location>
        <begin position="234"/>
        <end position="244"/>
    </location>
</feature>
<dbReference type="InterPro" id="IPR011907">
    <property type="entry name" value="RNase_III"/>
</dbReference>
<dbReference type="GO" id="GO:0046872">
    <property type="term" value="F:metal ion binding"/>
    <property type="evidence" value="ECO:0007669"/>
    <property type="project" value="UniProtKB-KW"/>
</dbReference>
<feature type="domain" description="RNase III" evidence="12">
    <location>
        <begin position="22"/>
        <end position="144"/>
    </location>
</feature>
<feature type="active site" evidence="9">
    <location>
        <position position="133"/>
    </location>
</feature>
<dbReference type="GO" id="GO:0019843">
    <property type="term" value="F:rRNA binding"/>
    <property type="evidence" value="ECO:0007669"/>
    <property type="project" value="UniProtKB-KW"/>
</dbReference>
<dbReference type="Proteomes" id="UP000078103">
    <property type="component" value="Unassembled WGS sequence"/>
</dbReference>
<evidence type="ECO:0000256" key="1">
    <source>
        <dbReference type="ARBA" id="ARBA00000109"/>
    </source>
</evidence>
<feature type="region of interest" description="Disordered" evidence="10">
    <location>
        <begin position="233"/>
        <end position="257"/>
    </location>
</feature>
<dbReference type="GO" id="GO:0008033">
    <property type="term" value="P:tRNA processing"/>
    <property type="evidence" value="ECO:0007669"/>
    <property type="project" value="UniProtKB-KW"/>
</dbReference>
<dbReference type="RefSeq" id="WP_064104954.1">
    <property type="nucleotide sequence ID" value="NZ_LXSH01000004.1"/>
</dbReference>
<keyword evidence="5 9" id="KW-0540">Nuclease</keyword>
<evidence type="ECO:0000259" key="12">
    <source>
        <dbReference type="PROSITE" id="PS50142"/>
    </source>
</evidence>
<dbReference type="GO" id="GO:0006364">
    <property type="term" value="P:rRNA processing"/>
    <property type="evidence" value="ECO:0007669"/>
    <property type="project" value="UniProtKB-UniRule"/>
</dbReference>
<comment type="cofactor">
    <cofactor evidence="9">
        <name>Mg(2+)</name>
        <dbReference type="ChEBI" id="CHEBI:18420"/>
    </cofactor>
</comment>
<dbReference type="GO" id="GO:0006397">
    <property type="term" value="P:mRNA processing"/>
    <property type="evidence" value="ECO:0007669"/>
    <property type="project" value="UniProtKB-UniRule"/>
</dbReference>
<evidence type="ECO:0000259" key="11">
    <source>
        <dbReference type="PROSITE" id="PS50137"/>
    </source>
</evidence>
<keyword evidence="9" id="KW-0479">Metal-binding</keyword>
<evidence type="ECO:0000256" key="6">
    <source>
        <dbReference type="ARBA" id="ARBA00022759"/>
    </source>
</evidence>
<sequence>MSKPSAKPRKLPKPDPRRVRAGEELQRHLGYSFQNPRLFEQALTHRSYSAQNNERFEFVGDAILDYSVAKMLFDAFPGYSEGELSRLRANLVNQDVLAEIARSMGVGDALYLGVGELKSGGFDRPSILADAVEALLAAISFDADFAAAEQTVRRLFARRIANIDLSNQGKDPKTLLQEALQARRLPLPKYRIEHQSGEGCDARFDIACDLGELAHITRAQAASRRAAEQAAAKEALDWLQEHHPLPGKSKKQRKARG</sequence>
<dbReference type="PANTHER" id="PTHR11207">
    <property type="entry name" value="RIBONUCLEASE III"/>
    <property type="match status" value="1"/>
</dbReference>
<dbReference type="Pfam" id="PF00035">
    <property type="entry name" value="dsrm"/>
    <property type="match status" value="1"/>
</dbReference>
<feature type="compositionally biased region" description="Basic residues" evidence="10">
    <location>
        <begin position="248"/>
        <end position="257"/>
    </location>
</feature>
<reference evidence="14" key="1">
    <citation type="submission" date="2016-05" db="EMBL/GenBank/DDBJ databases">
        <title>Draft genome of Corynebacterium afermentans subsp. afermentans LCDC 88199T.</title>
        <authorList>
            <person name="Bernier A.-M."/>
            <person name="Bernard K."/>
        </authorList>
    </citation>
    <scope>NUCLEOTIDE SEQUENCE [LARGE SCALE GENOMIC DNA]</scope>
    <source>
        <strain evidence="14">NML120819</strain>
    </source>
</reference>
<dbReference type="SUPFAM" id="SSF69065">
    <property type="entry name" value="RNase III domain-like"/>
    <property type="match status" value="1"/>
</dbReference>
<gene>
    <name evidence="9" type="primary">rnc</name>
    <name evidence="13" type="ORF">A7P89_00525</name>
</gene>
<comment type="similarity">
    <text evidence="2">Belongs to the ribonuclease III family.</text>
</comment>
<evidence type="ECO:0000256" key="10">
    <source>
        <dbReference type="SAM" id="MobiDB-lite"/>
    </source>
</evidence>
<keyword evidence="3 9" id="KW-0698">rRNA processing</keyword>
<keyword evidence="6 9" id="KW-0255">Endonuclease</keyword>
<dbReference type="Pfam" id="PF14622">
    <property type="entry name" value="Ribonucleas_3_3"/>
    <property type="match status" value="1"/>
</dbReference>
<dbReference type="InterPro" id="IPR000999">
    <property type="entry name" value="RNase_III_dom"/>
</dbReference>
<feature type="active site" evidence="9">
    <location>
        <position position="61"/>
    </location>
</feature>
<feature type="domain" description="DRBM" evidence="11">
    <location>
        <begin position="171"/>
        <end position="241"/>
    </location>
</feature>
<dbReference type="PROSITE" id="PS50142">
    <property type="entry name" value="RNASE_3_2"/>
    <property type="match status" value="1"/>
</dbReference>
<dbReference type="HAMAP" id="MF_00104">
    <property type="entry name" value="RNase_III"/>
    <property type="match status" value="1"/>
</dbReference>
<comment type="catalytic activity">
    <reaction evidence="1 9">
        <text>Endonucleolytic cleavage to 5'-phosphomonoester.</text>
        <dbReference type="EC" id="3.1.26.3"/>
    </reaction>
</comment>
<dbReference type="SUPFAM" id="SSF54768">
    <property type="entry name" value="dsRNA-binding domain-like"/>
    <property type="match status" value="1"/>
</dbReference>
<dbReference type="PROSITE" id="PS50137">
    <property type="entry name" value="DS_RBD"/>
    <property type="match status" value="1"/>
</dbReference>
<dbReference type="PANTHER" id="PTHR11207:SF0">
    <property type="entry name" value="RIBONUCLEASE 3"/>
    <property type="match status" value="1"/>
</dbReference>
<dbReference type="SMART" id="SM00358">
    <property type="entry name" value="DSRM"/>
    <property type="match status" value="1"/>
</dbReference>
<dbReference type="NCBIfam" id="TIGR02191">
    <property type="entry name" value="RNaseIII"/>
    <property type="match status" value="1"/>
</dbReference>
<organism evidence="13 14">
    <name type="scientific">Eikenella corrodens</name>
    <dbReference type="NCBI Taxonomy" id="539"/>
    <lineage>
        <taxon>Bacteria</taxon>
        <taxon>Pseudomonadati</taxon>
        <taxon>Pseudomonadota</taxon>
        <taxon>Betaproteobacteria</taxon>
        <taxon>Neisseriales</taxon>
        <taxon>Neisseriaceae</taxon>
        <taxon>Eikenella</taxon>
    </lineage>
</organism>
<dbReference type="CDD" id="cd00593">
    <property type="entry name" value="RIBOc"/>
    <property type="match status" value="1"/>
</dbReference>
<dbReference type="GO" id="GO:0003725">
    <property type="term" value="F:double-stranded RNA binding"/>
    <property type="evidence" value="ECO:0007669"/>
    <property type="project" value="TreeGrafter"/>
</dbReference>
<dbReference type="Gene3D" id="3.30.160.20">
    <property type="match status" value="1"/>
</dbReference>
<evidence type="ECO:0000256" key="7">
    <source>
        <dbReference type="ARBA" id="ARBA00022801"/>
    </source>
</evidence>
<dbReference type="GO" id="GO:0010468">
    <property type="term" value="P:regulation of gene expression"/>
    <property type="evidence" value="ECO:0007669"/>
    <property type="project" value="TreeGrafter"/>
</dbReference>
<evidence type="ECO:0000256" key="8">
    <source>
        <dbReference type="ARBA" id="ARBA00022884"/>
    </source>
</evidence>
<keyword evidence="8 9" id="KW-0694">RNA-binding</keyword>
<dbReference type="GO" id="GO:0005737">
    <property type="term" value="C:cytoplasm"/>
    <property type="evidence" value="ECO:0007669"/>
    <property type="project" value="UniProtKB-SubCell"/>
</dbReference>
<evidence type="ECO:0000256" key="4">
    <source>
        <dbReference type="ARBA" id="ARBA00022664"/>
    </source>
</evidence>
<evidence type="ECO:0000256" key="9">
    <source>
        <dbReference type="HAMAP-Rule" id="MF_00104"/>
    </source>
</evidence>
<evidence type="ECO:0000313" key="13">
    <source>
        <dbReference type="EMBL" id="OAM25575.1"/>
    </source>
</evidence>
<protein>
    <recommendedName>
        <fullName evidence="9">Ribonuclease 3</fullName>
        <ecNumber evidence="9">3.1.26.3</ecNumber>
    </recommendedName>
    <alternativeName>
        <fullName evidence="9">Ribonuclease III</fullName>
        <shortName evidence="9">RNase III</shortName>
    </alternativeName>
</protein>
<keyword evidence="9" id="KW-0819">tRNA processing</keyword>
<dbReference type="InterPro" id="IPR036389">
    <property type="entry name" value="RNase_III_sf"/>
</dbReference>
<keyword evidence="9" id="KW-0699">rRNA-binding</keyword>
<name>A0A1A9RUV8_EIKCO</name>
<dbReference type="GO" id="GO:0004525">
    <property type="term" value="F:ribonuclease III activity"/>
    <property type="evidence" value="ECO:0007669"/>
    <property type="project" value="UniProtKB-UniRule"/>
</dbReference>
<dbReference type="FunFam" id="1.10.1520.10:FF:000001">
    <property type="entry name" value="Ribonuclease 3"/>
    <property type="match status" value="1"/>
</dbReference>
<dbReference type="SMART" id="SM00535">
    <property type="entry name" value="RIBOc"/>
    <property type="match status" value="1"/>
</dbReference>
<evidence type="ECO:0000256" key="5">
    <source>
        <dbReference type="ARBA" id="ARBA00022722"/>
    </source>
</evidence>
<evidence type="ECO:0000313" key="14">
    <source>
        <dbReference type="Proteomes" id="UP000078103"/>
    </source>
</evidence>
<dbReference type="InterPro" id="IPR014720">
    <property type="entry name" value="dsRBD_dom"/>
</dbReference>
<feature type="binding site" evidence="9">
    <location>
        <position position="133"/>
    </location>
    <ligand>
        <name>Mg(2+)</name>
        <dbReference type="ChEBI" id="CHEBI:18420"/>
    </ligand>
</feature>
<evidence type="ECO:0000256" key="3">
    <source>
        <dbReference type="ARBA" id="ARBA00022552"/>
    </source>
</evidence>
<keyword evidence="7 9" id="KW-0378">Hydrolase</keyword>
<feature type="binding site" evidence="9">
    <location>
        <position position="57"/>
    </location>
    <ligand>
        <name>Mg(2+)</name>
        <dbReference type="ChEBI" id="CHEBI:18420"/>
    </ligand>
</feature>
<proteinExistence type="inferred from homology"/>
<comment type="subunit">
    <text evidence="9">Homodimer.</text>
</comment>
<accession>A0A1A9RUV8</accession>
<keyword evidence="9" id="KW-0460">Magnesium</keyword>
<keyword evidence="9" id="KW-0963">Cytoplasm</keyword>
<comment type="subcellular location">
    <subcellularLocation>
        <location evidence="9">Cytoplasm</location>
    </subcellularLocation>
</comment>
<dbReference type="EMBL" id="LXSH01000004">
    <property type="protein sequence ID" value="OAM25575.1"/>
    <property type="molecule type" value="Genomic_DNA"/>
</dbReference>
<dbReference type="AlphaFoldDB" id="A0A1A9RUV8"/>
<dbReference type="EC" id="3.1.26.3" evidence="9"/>
<comment type="function">
    <text evidence="9">Digests double-stranded RNA. Involved in the processing of primary rRNA transcript to yield the immediate precursors to the large and small rRNAs (23S and 16S). Processes some mRNAs, and tRNAs when they are encoded in the rRNA operon. Processes pre-crRNA and tracrRNA of type II CRISPR loci if present in the organism.</text>
</comment>
<dbReference type="Gene3D" id="1.10.1520.10">
    <property type="entry name" value="Ribonuclease III domain"/>
    <property type="match status" value="1"/>
</dbReference>
<comment type="caution">
    <text evidence="13">The sequence shown here is derived from an EMBL/GenBank/DDBJ whole genome shotgun (WGS) entry which is preliminary data.</text>
</comment>